<dbReference type="EMBL" id="WIWV01000007">
    <property type="protein sequence ID" value="KAF7719218.1"/>
    <property type="molecule type" value="Genomic_DNA"/>
</dbReference>
<feature type="region of interest" description="Disordered" evidence="1">
    <location>
        <begin position="26"/>
        <end position="64"/>
    </location>
</feature>
<feature type="compositionally biased region" description="Low complexity" evidence="1">
    <location>
        <begin position="48"/>
        <end position="60"/>
    </location>
</feature>
<name>A0A8J8W8U3_9EURO</name>
<comment type="caution">
    <text evidence="2">The sequence shown here is derived from an EMBL/GenBank/DDBJ whole genome shotgun (WGS) entry which is preliminary data.</text>
</comment>
<evidence type="ECO:0000313" key="2">
    <source>
        <dbReference type="EMBL" id="KAF7719218.1"/>
    </source>
</evidence>
<feature type="compositionally biased region" description="Low complexity" evidence="1">
    <location>
        <begin position="199"/>
        <end position="218"/>
    </location>
</feature>
<keyword evidence="3" id="KW-1185">Reference proteome</keyword>
<organism evidence="2 3">
    <name type="scientific">Penicillium ucsense</name>
    <dbReference type="NCBI Taxonomy" id="2839758"/>
    <lineage>
        <taxon>Eukaryota</taxon>
        <taxon>Fungi</taxon>
        <taxon>Dikarya</taxon>
        <taxon>Ascomycota</taxon>
        <taxon>Pezizomycotina</taxon>
        <taxon>Eurotiomycetes</taxon>
        <taxon>Eurotiomycetidae</taxon>
        <taxon>Eurotiales</taxon>
        <taxon>Aspergillaceae</taxon>
        <taxon>Penicillium</taxon>
    </lineage>
</organism>
<feature type="region of interest" description="Disordered" evidence="1">
    <location>
        <begin position="252"/>
        <end position="278"/>
    </location>
</feature>
<dbReference type="OrthoDB" id="5413281at2759"/>
<accession>A0A8J8W8U3</accession>
<proteinExistence type="predicted"/>
<evidence type="ECO:0000256" key="1">
    <source>
        <dbReference type="SAM" id="MobiDB-lite"/>
    </source>
</evidence>
<dbReference type="Proteomes" id="UP000631181">
    <property type="component" value="Unassembled WGS sequence"/>
</dbReference>
<gene>
    <name evidence="2" type="ORF">PECM_007509</name>
</gene>
<feature type="compositionally biased region" description="Polar residues" evidence="1">
    <location>
        <begin position="127"/>
        <end position="151"/>
    </location>
</feature>
<evidence type="ECO:0000313" key="3">
    <source>
        <dbReference type="Proteomes" id="UP000631181"/>
    </source>
</evidence>
<dbReference type="AlphaFoldDB" id="A0A8J8W8U3"/>
<protein>
    <recommendedName>
        <fullName evidence="4">SWIM-type domain-containing protein</fullName>
    </recommendedName>
</protein>
<reference evidence="2" key="1">
    <citation type="journal article" date="2020" name="Front. Microbiol.">
        <title>Gene regulatory networks of Penicillium echinulatum 2HH and Penicillium oxalicum 114-2 inferred by a computational biology approach.</title>
        <authorList>
            <person name="Lenz A.R."/>
            <person name="Galan-Vasquez E."/>
            <person name="Balbinot E."/>
            <person name="De Abreu F.P."/>
            <person name="De Oliveira N.S."/>
            <person name="Da Rosa L.O."/>
            <person name="De Avila E Silva S."/>
            <person name="Camassola M."/>
            <person name="Dillon A.J.P."/>
            <person name="Perez-Rueda E."/>
        </authorList>
    </citation>
    <scope>NUCLEOTIDE SEQUENCE</scope>
    <source>
        <strain evidence="2">S1M29</strain>
    </source>
</reference>
<sequence>MNLAPSTPDLPTGPTFIDQLIHELSSIQPDPPASPETQPQVHQHQHQLRSSTSLSQTQAQNALSRLSPTHAAKVKPLLLTLHCVFPNDVLPALDILDRGLVQRVGVNRDSGGEEVERVVHPGDDEQSGSVRVPQQQSLDEPQLEVSDTATCSIPDPRTLHTPEGVGEQDRPQPDVHVHVHAPHRGRERRGSVFLVTSTSSAAAQQPSTLFPTSTPTPSIHAHPPPSQVYEVRLQAWNCTCATFIISAFRNPPSRQSIADPHTKTTSPRPARVHGHGQDDVEEDLRFASATGYPFGGTLTTLVDRETPPVCKHLLACLLFVRCPGLFRDGGFMDLRISREELAGWCAGWGG</sequence>
<evidence type="ECO:0008006" key="4">
    <source>
        <dbReference type="Google" id="ProtNLM"/>
    </source>
</evidence>
<feature type="region of interest" description="Disordered" evidence="1">
    <location>
        <begin position="119"/>
        <end position="172"/>
    </location>
</feature>
<feature type="region of interest" description="Disordered" evidence="1">
    <location>
        <begin position="199"/>
        <end position="223"/>
    </location>
</feature>